<keyword evidence="1" id="KW-0732">Signal</keyword>
<reference evidence="2 3" key="2">
    <citation type="journal article" date="2017" name="Int. J. Syst. Evol. Microbiol.">
        <title>Mycobacterium stephanolepidis sp. nov., a rapidly growing species related to Mycobacterium chelonae, isolated from marine teleost fish, Stephanolepis cirrhifer.</title>
        <authorList>
            <person name="Fukano H."/>
            <person name="Wada S."/>
            <person name="Kurata O."/>
            <person name="Katayama K."/>
            <person name="Fujiwara N."/>
            <person name="Hoshino Y."/>
        </authorList>
    </citation>
    <scope>NUCLEOTIDE SEQUENCE [LARGE SCALE GENOMIC DNA]</scope>
    <source>
        <strain evidence="2 3">NJB0901</strain>
    </source>
</reference>
<sequence length="206" mass="21748">MVCRRWTGAVLLAALLFGGVGCTQTVDGDGQPNAEALATARDENQIKALIAQQNTYTASFDFAKLAETKCAKYRDATAQSGPPIPPMSEIAPPEIATVPGAGDALRGLLAQKFPTVPQDVINAVVDSLVAQDEQAYQAAMRNLLKSLITVKVTDVQNIEVKGDQATADITITTTSGNKTPSQEKQTVKYVKEDGKWLDCAPPSGGA</sequence>
<gene>
    <name evidence="2" type="ORF">MSTE_01615</name>
</gene>
<evidence type="ECO:0000313" key="2">
    <source>
        <dbReference type="EMBL" id="BAX96935.1"/>
    </source>
</evidence>
<evidence type="ECO:0000313" key="3">
    <source>
        <dbReference type="Proteomes" id="UP000217954"/>
    </source>
</evidence>
<feature type="signal peptide" evidence="1">
    <location>
        <begin position="1"/>
        <end position="25"/>
    </location>
</feature>
<organism evidence="2 3">
    <name type="scientific">[Mycobacterium] stephanolepidis</name>
    <dbReference type="NCBI Taxonomy" id="1520670"/>
    <lineage>
        <taxon>Bacteria</taxon>
        <taxon>Bacillati</taxon>
        <taxon>Actinomycetota</taxon>
        <taxon>Actinomycetes</taxon>
        <taxon>Mycobacteriales</taxon>
        <taxon>Mycobacteriaceae</taxon>
        <taxon>Mycobacteroides</taxon>
    </lineage>
</organism>
<proteinExistence type="predicted"/>
<dbReference type="AlphaFoldDB" id="A0A1Z4EVE7"/>
<evidence type="ECO:0008006" key="4">
    <source>
        <dbReference type="Google" id="ProtNLM"/>
    </source>
</evidence>
<dbReference type="Proteomes" id="UP000217954">
    <property type="component" value="Chromosome"/>
</dbReference>
<dbReference type="PROSITE" id="PS51257">
    <property type="entry name" value="PROKAR_LIPOPROTEIN"/>
    <property type="match status" value="1"/>
</dbReference>
<dbReference type="EMBL" id="AP018165">
    <property type="protein sequence ID" value="BAX96935.1"/>
    <property type="molecule type" value="Genomic_DNA"/>
</dbReference>
<name>A0A1Z4EVE7_9MYCO</name>
<reference evidence="3" key="1">
    <citation type="journal article" date="2017" name="Genome Announc.">
        <title>Complete Genome Sequence of Mycobacterium stephanolepidis.</title>
        <authorList>
            <person name="Fukano H."/>
            <person name="Yoshida M."/>
            <person name="Katayama Y."/>
            <person name="Omatsu T."/>
            <person name="Mizutani T."/>
            <person name="Kurata O."/>
            <person name="Wada S."/>
            <person name="Hoshino Y."/>
        </authorList>
    </citation>
    <scope>NUCLEOTIDE SEQUENCE [LARGE SCALE GENOMIC DNA]</scope>
    <source>
        <strain evidence="3">NJB0901</strain>
    </source>
</reference>
<keyword evidence="3" id="KW-1185">Reference proteome</keyword>
<accession>A0A1Z4EVE7</accession>
<feature type="chain" id="PRO_5039102240" description="Lipoprotein" evidence="1">
    <location>
        <begin position="26"/>
        <end position="206"/>
    </location>
</feature>
<dbReference type="KEGG" id="mste:MSTE_01615"/>
<protein>
    <recommendedName>
        <fullName evidence="4">Lipoprotein</fullName>
    </recommendedName>
</protein>
<dbReference type="Gene3D" id="3.10.450.50">
    <property type="match status" value="1"/>
</dbReference>
<evidence type="ECO:0000256" key="1">
    <source>
        <dbReference type="SAM" id="SignalP"/>
    </source>
</evidence>